<gene>
    <name evidence="7" type="ORF">ACFSTE_07200</name>
</gene>
<comment type="caution">
    <text evidence="7">The sequence shown here is derived from an EMBL/GenBank/DDBJ whole genome shotgun (WGS) entry which is preliminary data.</text>
</comment>
<sequence length="186" mass="21255">MEKTIGVLIILVVGLFIIVGLIRLYNRLVMLKFNVDKSFANIDVLLQQRADEIPNLITTVKEYMGYERSILTELTTLRTQFVAAEAQNERVKLSNTMSPFIGKILAIAENYPELKSGANFLNLQNRISELEDAISDRREFFNESVNMYNIGINEFPNVLLGKLLGYQEKSLLTISEEEKEYHGVVF</sequence>
<dbReference type="EMBL" id="JBHULX010000004">
    <property type="protein sequence ID" value="MFD2590616.1"/>
    <property type="molecule type" value="Genomic_DNA"/>
</dbReference>
<keyword evidence="3 6" id="KW-0812">Transmembrane</keyword>
<evidence type="ECO:0000256" key="1">
    <source>
        <dbReference type="ARBA" id="ARBA00004167"/>
    </source>
</evidence>
<protein>
    <submittedName>
        <fullName evidence="7">LemA family protein</fullName>
    </submittedName>
</protein>
<comment type="subcellular location">
    <subcellularLocation>
        <location evidence="1">Membrane</location>
        <topology evidence="1">Single-pass membrane protein</topology>
    </subcellularLocation>
</comment>
<dbReference type="Pfam" id="PF04011">
    <property type="entry name" value="LemA"/>
    <property type="match status" value="1"/>
</dbReference>
<name>A0ABW5N654_9FLAO</name>
<keyword evidence="5 6" id="KW-0472">Membrane</keyword>
<accession>A0ABW5N654</accession>
<keyword evidence="8" id="KW-1185">Reference proteome</keyword>
<dbReference type="RefSeq" id="WP_378257360.1">
    <property type="nucleotide sequence ID" value="NZ_JBHSJV010000001.1"/>
</dbReference>
<evidence type="ECO:0000256" key="4">
    <source>
        <dbReference type="ARBA" id="ARBA00022989"/>
    </source>
</evidence>
<feature type="transmembrane region" description="Helical" evidence="6">
    <location>
        <begin position="6"/>
        <end position="25"/>
    </location>
</feature>
<reference evidence="8" key="1">
    <citation type="journal article" date="2019" name="Int. J. Syst. Evol. Microbiol.">
        <title>The Global Catalogue of Microorganisms (GCM) 10K type strain sequencing project: providing services to taxonomists for standard genome sequencing and annotation.</title>
        <authorList>
            <consortium name="The Broad Institute Genomics Platform"/>
            <consortium name="The Broad Institute Genome Sequencing Center for Infectious Disease"/>
            <person name="Wu L."/>
            <person name="Ma J."/>
        </authorList>
    </citation>
    <scope>NUCLEOTIDE SEQUENCE [LARGE SCALE GENOMIC DNA]</scope>
    <source>
        <strain evidence="8">KCTC 42423</strain>
    </source>
</reference>
<dbReference type="InterPro" id="IPR007156">
    <property type="entry name" value="MamQ_LemA"/>
</dbReference>
<evidence type="ECO:0000256" key="3">
    <source>
        <dbReference type="ARBA" id="ARBA00022692"/>
    </source>
</evidence>
<dbReference type="InterPro" id="IPR023353">
    <property type="entry name" value="LemA-like_dom_sf"/>
</dbReference>
<proteinExistence type="inferred from homology"/>
<evidence type="ECO:0000256" key="6">
    <source>
        <dbReference type="SAM" id="Phobius"/>
    </source>
</evidence>
<evidence type="ECO:0000256" key="2">
    <source>
        <dbReference type="ARBA" id="ARBA00008854"/>
    </source>
</evidence>
<dbReference type="Proteomes" id="UP001597459">
    <property type="component" value="Unassembled WGS sequence"/>
</dbReference>
<organism evidence="7 8">
    <name type="scientific">Aquimarina hainanensis</name>
    <dbReference type="NCBI Taxonomy" id="1578017"/>
    <lineage>
        <taxon>Bacteria</taxon>
        <taxon>Pseudomonadati</taxon>
        <taxon>Bacteroidota</taxon>
        <taxon>Flavobacteriia</taxon>
        <taxon>Flavobacteriales</taxon>
        <taxon>Flavobacteriaceae</taxon>
        <taxon>Aquimarina</taxon>
    </lineage>
</organism>
<dbReference type="SUPFAM" id="SSF140478">
    <property type="entry name" value="LemA-like"/>
    <property type="match status" value="1"/>
</dbReference>
<comment type="similarity">
    <text evidence="2">Belongs to the LemA family.</text>
</comment>
<dbReference type="PANTHER" id="PTHR34478:SF1">
    <property type="entry name" value="PROTEIN LEMA"/>
    <property type="match status" value="1"/>
</dbReference>
<keyword evidence="4 6" id="KW-1133">Transmembrane helix</keyword>
<evidence type="ECO:0000313" key="7">
    <source>
        <dbReference type="EMBL" id="MFD2590616.1"/>
    </source>
</evidence>
<evidence type="ECO:0000313" key="8">
    <source>
        <dbReference type="Proteomes" id="UP001597459"/>
    </source>
</evidence>
<evidence type="ECO:0000256" key="5">
    <source>
        <dbReference type="ARBA" id="ARBA00023136"/>
    </source>
</evidence>
<dbReference type="PANTHER" id="PTHR34478">
    <property type="entry name" value="PROTEIN LEMA"/>
    <property type="match status" value="1"/>
</dbReference>
<dbReference type="Gene3D" id="1.20.1440.20">
    <property type="entry name" value="LemA-like domain"/>
    <property type="match status" value="1"/>
</dbReference>